<dbReference type="AlphaFoldDB" id="A0A7W6PT74"/>
<protein>
    <recommendedName>
        <fullName evidence="4">DUF4214 domain-containing protein</fullName>
    </recommendedName>
</protein>
<proteinExistence type="predicted"/>
<evidence type="ECO:0000313" key="1">
    <source>
        <dbReference type="EMBL" id="MBB4145754.1"/>
    </source>
</evidence>
<feature type="non-terminal residue" evidence="1">
    <location>
        <position position="25"/>
    </location>
</feature>
<accession>A0A7W6PT74</accession>
<name>A0A7W6PT74_9HYPH</name>
<evidence type="ECO:0000313" key="2">
    <source>
        <dbReference type="EMBL" id="MBB4146117.1"/>
    </source>
</evidence>
<evidence type="ECO:0008006" key="4">
    <source>
        <dbReference type="Google" id="ProtNLM"/>
    </source>
</evidence>
<dbReference type="EMBL" id="JACIEC010000019">
    <property type="protein sequence ID" value="MBB4146117.1"/>
    <property type="molecule type" value="Genomic_DNA"/>
</dbReference>
<gene>
    <name evidence="1" type="ORF">GGQ72_004320</name>
    <name evidence="2" type="ORF">GGQ72_004687</name>
</gene>
<sequence>MATIQGVYLALFGRPADPTGLSYFN</sequence>
<dbReference type="Proteomes" id="UP000519897">
    <property type="component" value="Unassembled WGS sequence"/>
</dbReference>
<keyword evidence="3" id="KW-1185">Reference proteome</keyword>
<reference evidence="1 3" key="1">
    <citation type="submission" date="2020-08" db="EMBL/GenBank/DDBJ databases">
        <title>Genomic Encyclopedia of Type Strains, Phase IV (KMG-IV): sequencing the most valuable type-strain genomes for metagenomic binning, comparative biology and taxonomic classification.</title>
        <authorList>
            <person name="Goeker M."/>
        </authorList>
    </citation>
    <scope>NUCLEOTIDE SEQUENCE [LARGE SCALE GENOMIC DNA]</scope>
    <source>
        <strain evidence="1 3">DSM 29514</strain>
    </source>
</reference>
<dbReference type="EMBL" id="JACIEC010000011">
    <property type="protein sequence ID" value="MBB4145754.1"/>
    <property type="molecule type" value="Genomic_DNA"/>
</dbReference>
<organism evidence="1 3">
    <name type="scientific">Rhizobium rhizoryzae</name>
    <dbReference type="NCBI Taxonomy" id="451876"/>
    <lineage>
        <taxon>Bacteria</taxon>
        <taxon>Pseudomonadati</taxon>
        <taxon>Pseudomonadota</taxon>
        <taxon>Alphaproteobacteria</taxon>
        <taxon>Hyphomicrobiales</taxon>
        <taxon>Rhizobiaceae</taxon>
        <taxon>Rhizobium/Agrobacterium group</taxon>
        <taxon>Rhizobium</taxon>
    </lineage>
</organism>
<evidence type="ECO:0000313" key="3">
    <source>
        <dbReference type="Proteomes" id="UP000519897"/>
    </source>
</evidence>
<comment type="caution">
    <text evidence="1">The sequence shown here is derived from an EMBL/GenBank/DDBJ whole genome shotgun (WGS) entry which is preliminary data.</text>
</comment>